<organism evidence="3 4">
    <name type="scientific">Capillimicrobium parvum</name>
    <dbReference type="NCBI Taxonomy" id="2884022"/>
    <lineage>
        <taxon>Bacteria</taxon>
        <taxon>Bacillati</taxon>
        <taxon>Actinomycetota</taxon>
        <taxon>Thermoleophilia</taxon>
        <taxon>Solirubrobacterales</taxon>
        <taxon>Capillimicrobiaceae</taxon>
        <taxon>Capillimicrobium</taxon>
    </lineage>
</organism>
<sequence length="481" mass="50630">MPILVAMRGGIVLVLVGLALAAGLCAPAGAATGDYLGVSVGTLFDAERDFVPGGASQLDSLGRTGIPVARVDATWHSVEPYGPYPGFARNWVAADRIAGALALRRIRWFPILGYATPWSTSAAGTDKAGPANHAYFASYAAGVAQRFGPGGTFWQAHPELPYLPVTAMELWNEPNLRAYWRPEPDGATYASLYLATRSAVHEVMPDVKVITGGLSPYAQPEAFLRTMFAARPDLAGNLDGVGIHPYAAGPAQVMDVIVSIRETLRSLGAGGVPIAATELGWPRPNQSPNAAFAIPDATRAGDIGLISDALPVSDCNVDRLLMFTWTTPEANPVEQEDWFGLVHPDGAPTAAAGALAAASLRELPAGAPLAVCGGAPATAAPLALDMKVTRARGDQGRTCARAVVTYRGLPVNRIPVEYVQGANRAAIAGDDDGHTERCFSRPGRIRIQAKAGRWAASTPTTVRSLRKPTPKKPKKRPARRG</sequence>
<evidence type="ECO:0000256" key="2">
    <source>
        <dbReference type="SAM" id="SignalP"/>
    </source>
</evidence>
<keyword evidence="4" id="KW-1185">Reference proteome</keyword>
<evidence type="ECO:0000256" key="1">
    <source>
        <dbReference type="SAM" id="MobiDB-lite"/>
    </source>
</evidence>
<dbReference type="RefSeq" id="WP_259313608.1">
    <property type="nucleotide sequence ID" value="NZ_CP087164.1"/>
</dbReference>
<dbReference type="Proteomes" id="UP001162834">
    <property type="component" value="Chromosome"/>
</dbReference>
<dbReference type="PANTHER" id="PTHR12631">
    <property type="entry name" value="ALPHA-L-IDURONIDASE"/>
    <property type="match status" value="1"/>
</dbReference>
<evidence type="ECO:0000313" key="4">
    <source>
        <dbReference type="Proteomes" id="UP001162834"/>
    </source>
</evidence>
<feature type="region of interest" description="Disordered" evidence="1">
    <location>
        <begin position="450"/>
        <end position="481"/>
    </location>
</feature>
<dbReference type="EMBL" id="CP087164">
    <property type="protein sequence ID" value="UGS33920.1"/>
    <property type="molecule type" value="Genomic_DNA"/>
</dbReference>
<feature type="chain" id="PRO_5039360240" evidence="2">
    <location>
        <begin position="31"/>
        <end position="481"/>
    </location>
</feature>
<proteinExistence type="predicted"/>
<keyword evidence="2" id="KW-0732">Signal</keyword>
<name>A0A9E6XSI2_9ACTN</name>
<reference evidence="3" key="1">
    <citation type="journal article" date="2022" name="Int. J. Syst. Evol. Microbiol.">
        <title>Pseudomonas aegrilactucae sp. nov. and Pseudomonas morbosilactucae sp. nov., pathogens causing bacterial rot of lettuce in Japan.</title>
        <authorList>
            <person name="Sawada H."/>
            <person name="Fujikawa T."/>
            <person name="Satou M."/>
        </authorList>
    </citation>
    <scope>NUCLEOTIDE SEQUENCE</scope>
    <source>
        <strain evidence="3">0166_1</strain>
    </source>
</reference>
<evidence type="ECO:0000313" key="3">
    <source>
        <dbReference type="EMBL" id="UGS33920.1"/>
    </source>
</evidence>
<dbReference type="Gene3D" id="3.20.20.80">
    <property type="entry name" value="Glycosidases"/>
    <property type="match status" value="1"/>
</dbReference>
<dbReference type="KEGG" id="sbae:DSM104329_00287"/>
<accession>A0A9E6XSI2</accession>
<feature type="signal peptide" evidence="2">
    <location>
        <begin position="1"/>
        <end position="30"/>
    </location>
</feature>
<dbReference type="SUPFAM" id="SSF51445">
    <property type="entry name" value="(Trans)glycosidases"/>
    <property type="match status" value="1"/>
</dbReference>
<dbReference type="PANTHER" id="PTHR12631:SF10">
    <property type="entry name" value="BETA-XYLOSIDASE-LIKE PROTEIN-RELATED"/>
    <property type="match status" value="1"/>
</dbReference>
<protein>
    <submittedName>
        <fullName evidence="3">Uncharacterized protein</fullName>
    </submittedName>
</protein>
<feature type="compositionally biased region" description="Basic residues" evidence="1">
    <location>
        <begin position="464"/>
        <end position="481"/>
    </location>
</feature>
<dbReference type="AlphaFoldDB" id="A0A9E6XSI2"/>
<dbReference type="GO" id="GO:0004553">
    <property type="term" value="F:hydrolase activity, hydrolyzing O-glycosyl compounds"/>
    <property type="evidence" value="ECO:0007669"/>
    <property type="project" value="TreeGrafter"/>
</dbReference>
<gene>
    <name evidence="3" type="ORF">DSM104329_00287</name>
</gene>
<dbReference type="InterPro" id="IPR017853">
    <property type="entry name" value="GH"/>
</dbReference>
<dbReference type="InterPro" id="IPR051923">
    <property type="entry name" value="Glycosyl_Hydrolase_39"/>
</dbReference>